<evidence type="ECO:0000259" key="4">
    <source>
        <dbReference type="PROSITE" id="PS50097"/>
    </source>
</evidence>
<dbReference type="SUPFAM" id="SSF117281">
    <property type="entry name" value="Kelch motif"/>
    <property type="match status" value="1"/>
</dbReference>
<keyword evidence="2" id="KW-0677">Repeat</keyword>
<dbReference type="Pfam" id="PF00651">
    <property type="entry name" value="BTB"/>
    <property type="match status" value="1"/>
</dbReference>
<sequence>MSSSSFSSSSATPPPPPSPTADMSNSARVLVWAGSTCTPAPGFTWDASHEAFTAGAAADHSQRRRLVALWERGVLTDVELVVPGDRIAAHRVVLAAASPFFHALFTSGMRESHEHAVELREMHAAALRELVTYMYSGQLRVSGDTILAILHTANQLEMLEVVELCCRQLMLELHVANCVDIFVCCEQLGSRTPCRLLEDAAMAMIATFLSDVVATDAFAQLPLAMLLRITARFEDPALQHVLLDAWVAHDPAARQPQVASLSPAIGCELQAKQAVAPRKTPMIFAVGGFNGPTALRSVECLDVRTGEWFAVASMHEKRSYSGTVVTPDNRLVVLGGACNLRYLRSVERFDPETNSWEELPPMRKTRSYLGAAYLDGGVFVVGGFNGMTHLASVERLDLATQRWDEMAPLHVGRSGLALVVAQGQLLAIGGYDGRRHLRSVERYDPARNEWTLLPLSMRSARNGPAALTLPHENAVLVFGGESRHGLRMSSTERLNLATGEWTEDYGAALVDCRSGHAALGFLDDAWLLCLGGSNKKDEYVSAVHRFDRLTKQWTLHSQMQAQRCGLNVVVAGVSEQAGCLKARANEMLGMDPEDADEARASSPSGSGSLARLSRRAPFY</sequence>
<dbReference type="SUPFAM" id="SSF54695">
    <property type="entry name" value="POZ domain"/>
    <property type="match status" value="1"/>
</dbReference>
<feature type="compositionally biased region" description="Low complexity" evidence="3">
    <location>
        <begin position="600"/>
        <end position="619"/>
    </location>
</feature>
<dbReference type="PROSITE" id="PS50097">
    <property type="entry name" value="BTB"/>
    <property type="match status" value="1"/>
</dbReference>
<feature type="compositionally biased region" description="Low complexity" evidence="3">
    <location>
        <begin position="1"/>
        <end position="11"/>
    </location>
</feature>
<dbReference type="PANTHER" id="PTHR24412">
    <property type="entry name" value="KELCH PROTEIN"/>
    <property type="match status" value="1"/>
</dbReference>
<dbReference type="CDD" id="cd14733">
    <property type="entry name" value="BACK"/>
    <property type="match status" value="1"/>
</dbReference>
<gene>
    <name evidence="5" type="ORF">P43SY_007770</name>
</gene>
<feature type="region of interest" description="Disordered" evidence="3">
    <location>
        <begin position="593"/>
        <end position="619"/>
    </location>
</feature>
<dbReference type="AlphaFoldDB" id="A0AAD5LBL2"/>
<evidence type="ECO:0000256" key="2">
    <source>
        <dbReference type="ARBA" id="ARBA00022737"/>
    </source>
</evidence>
<dbReference type="SMART" id="SM00225">
    <property type="entry name" value="BTB"/>
    <property type="match status" value="1"/>
</dbReference>
<dbReference type="Gene3D" id="1.25.40.420">
    <property type="match status" value="1"/>
</dbReference>
<evidence type="ECO:0000256" key="1">
    <source>
        <dbReference type="ARBA" id="ARBA00022441"/>
    </source>
</evidence>
<evidence type="ECO:0000256" key="3">
    <source>
        <dbReference type="SAM" id="MobiDB-lite"/>
    </source>
</evidence>
<feature type="region of interest" description="Disordered" evidence="3">
    <location>
        <begin position="1"/>
        <end position="23"/>
    </location>
</feature>
<evidence type="ECO:0000313" key="6">
    <source>
        <dbReference type="Proteomes" id="UP001209570"/>
    </source>
</evidence>
<name>A0AAD5LBL2_PYTIN</name>
<feature type="domain" description="BTB" evidence="4">
    <location>
        <begin position="76"/>
        <end position="143"/>
    </location>
</feature>
<dbReference type="InterPro" id="IPR006652">
    <property type="entry name" value="Kelch_1"/>
</dbReference>
<dbReference type="Gene3D" id="2.120.10.80">
    <property type="entry name" value="Kelch-type beta propeller"/>
    <property type="match status" value="2"/>
</dbReference>
<dbReference type="Gene3D" id="3.30.710.10">
    <property type="entry name" value="Potassium Channel Kv1.1, Chain A"/>
    <property type="match status" value="1"/>
</dbReference>
<comment type="caution">
    <text evidence="5">The sequence shown here is derived from an EMBL/GenBank/DDBJ whole genome shotgun (WGS) entry which is preliminary data.</text>
</comment>
<reference evidence="5" key="1">
    <citation type="submission" date="2021-12" db="EMBL/GenBank/DDBJ databases">
        <title>Prjna785345.</title>
        <authorList>
            <person name="Rujirawat T."/>
            <person name="Krajaejun T."/>
        </authorList>
    </citation>
    <scope>NUCLEOTIDE SEQUENCE</scope>
    <source>
        <strain evidence="5">Pi057C3</strain>
    </source>
</reference>
<dbReference type="InterPro" id="IPR015915">
    <property type="entry name" value="Kelch-typ_b-propeller"/>
</dbReference>
<accession>A0AAD5LBL2</accession>
<dbReference type="InterPro" id="IPR011333">
    <property type="entry name" value="SKP1/BTB/POZ_sf"/>
</dbReference>
<protein>
    <recommendedName>
        <fullName evidence="4">BTB domain-containing protein</fullName>
    </recommendedName>
</protein>
<dbReference type="EMBL" id="JAKCXM010000345">
    <property type="protein sequence ID" value="KAJ0395445.1"/>
    <property type="molecule type" value="Genomic_DNA"/>
</dbReference>
<dbReference type="PANTHER" id="PTHR24412:SF489">
    <property type="entry name" value="RING FINGER DOMAIN AND KELCH REPEAT-CONTAINING PROTEIN DDB_G0271372"/>
    <property type="match status" value="1"/>
</dbReference>
<dbReference type="Proteomes" id="UP001209570">
    <property type="component" value="Unassembled WGS sequence"/>
</dbReference>
<keyword evidence="6" id="KW-1185">Reference proteome</keyword>
<evidence type="ECO:0000313" key="5">
    <source>
        <dbReference type="EMBL" id="KAJ0395445.1"/>
    </source>
</evidence>
<proteinExistence type="predicted"/>
<keyword evidence="1" id="KW-0880">Kelch repeat</keyword>
<dbReference type="SMART" id="SM00612">
    <property type="entry name" value="Kelch"/>
    <property type="match status" value="6"/>
</dbReference>
<organism evidence="5 6">
    <name type="scientific">Pythium insidiosum</name>
    <name type="common">Pythiosis disease agent</name>
    <dbReference type="NCBI Taxonomy" id="114742"/>
    <lineage>
        <taxon>Eukaryota</taxon>
        <taxon>Sar</taxon>
        <taxon>Stramenopiles</taxon>
        <taxon>Oomycota</taxon>
        <taxon>Peronosporomycetes</taxon>
        <taxon>Pythiales</taxon>
        <taxon>Pythiaceae</taxon>
        <taxon>Pythium</taxon>
    </lineage>
</organism>
<dbReference type="Pfam" id="PF24681">
    <property type="entry name" value="Kelch_KLHDC2_KLHL20_DRC7"/>
    <property type="match status" value="1"/>
</dbReference>
<dbReference type="InterPro" id="IPR000210">
    <property type="entry name" value="BTB/POZ_dom"/>
</dbReference>